<feature type="transmembrane region" description="Helical" evidence="4">
    <location>
        <begin position="162"/>
        <end position="183"/>
    </location>
</feature>
<sequence>MIAPVCGAPLSASYSSIAANRHQYSRHAAEIGQHLRDAVTADMPGFQKGTDMDAGLSWDPPAPYNRTPAITAMVVMTNLGPLTMLMTPAMIVSYTGTGHFSAGQAATLTSAELAAMTAVMLLTSSVIHRIDRRRWVALGLLLAASAHLASIFVTAYPLLLAIRFVAGAGIGVAYTVAVAALSATAQPDRNFGVSVTANQLAATAVLTTCSWVGLNHGHGPTLAVVFVFTLLTALGIPWFPRRAPALAMAEDSGDVAARATGIVPGLIGLGGMSLFLLGVGMVWPVVGLIAQSHGIASSTVGSALALAGLGGITAGLLVSALGARLGRIIALAIGSSGIAAGVLLLLVAYDGWTLIMVAPIIMFFWMFDIPYYLGAMSVLDGSGRLAVVGSATAPLGLAAGQAITATIVHGSNYTPVIAVSATLFVVALTSVVIGLTAGSRLKPSAGTSKHDR</sequence>
<organism evidence="5 6">
    <name type="scientific">Neorhizobium galegae</name>
    <name type="common">Rhizobium galegae</name>
    <dbReference type="NCBI Taxonomy" id="399"/>
    <lineage>
        <taxon>Bacteria</taxon>
        <taxon>Pseudomonadati</taxon>
        <taxon>Pseudomonadota</taxon>
        <taxon>Alphaproteobacteria</taxon>
        <taxon>Hyphomicrobiales</taxon>
        <taxon>Rhizobiaceae</taxon>
        <taxon>Rhizobium/Agrobacterium group</taxon>
        <taxon>Neorhizobium</taxon>
    </lineage>
</organism>
<feature type="transmembrane region" description="Helical" evidence="4">
    <location>
        <begin position="103"/>
        <end position="123"/>
    </location>
</feature>
<evidence type="ECO:0000256" key="3">
    <source>
        <dbReference type="ARBA" id="ARBA00023136"/>
    </source>
</evidence>
<feature type="transmembrane region" description="Helical" evidence="4">
    <location>
        <begin position="135"/>
        <end position="156"/>
    </location>
</feature>
<dbReference type="Pfam" id="PF07690">
    <property type="entry name" value="MFS_1"/>
    <property type="match status" value="1"/>
</dbReference>
<feature type="transmembrane region" description="Helical" evidence="4">
    <location>
        <begin position="354"/>
        <end position="373"/>
    </location>
</feature>
<dbReference type="InterPro" id="IPR036259">
    <property type="entry name" value="MFS_trans_sf"/>
</dbReference>
<gene>
    <name evidence="5" type="ORF">F4V91_02225</name>
</gene>
<comment type="caution">
    <text evidence="5">The sequence shown here is derived from an EMBL/GenBank/DDBJ whole genome shotgun (WGS) entry which is preliminary data.</text>
</comment>
<dbReference type="AlphaFoldDB" id="A0A6A1TN33"/>
<keyword evidence="1 4" id="KW-0812">Transmembrane</keyword>
<name>A0A6A1TN33_NEOGA</name>
<feature type="transmembrane region" description="Helical" evidence="4">
    <location>
        <begin position="385"/>
        <end position="407"/>
    </location>
</feature>
<feature type="transmembrane region" description="Helical" evidence="4">
    <location>
        <begin position="220"/>
        <end position="240"/>
    </location>
</feature>
<dbReference type="EMBL" id="VZUL01000002">
    <property type="protein sequence ID" value="KAB1085355.1"/>
    <property type="molecule type" value="Genomic_DNA"/>
</dbReference>
<dbReference type="GO" id="GO:0022857">
    <property type="term" value="F:transmembrane transporter activity"/>
    <property type="evidence" value="ECO:0007669"/>
    <property type="project" value="InterPro"/>
</dbReference>
<accession>A0A6A1TN33</accession>
<dbReference type="InterPro" id="IPR011701">
    <property type="entry name" value="MFS"/>
</dbReference>
<dbReference type="Proteomes" id="UP000386575">
    <property type="component" value="Unassembled WGS sequence"/>
</dbReference>
<feature type="transmembrane region" description="Helical" evidence="4">
    <location>
        <begin position="303"/>
        <end position="321"/>
    </location>
</feature>
<dbReference type="SUPFAM" id="SSF103473">
    <property type="entry name" value="MFS general substrate transporter"/>
    <property type="match status" value="1"/>
</dbReference>
<protein>
    <submittedName>
        <fullName evidence="5">MFS transporter</fullName>
    </submittedName>
</protein>
<evidence type="ECO:0000313" key="6">
    <source>
        <dbReference type="Proteomes" id="UP000386575"/>
    </source>
</evidence>
<keyword evidence="3 4" id="KW-0472">Membrane</keyword>
<feature type="transmembrane region" description="Helical" evidence="4">
    <location>
        <begin position="261"/>
        <end position="283"/>
    </location>
</feature>
<evidence type="ECO:0000256" key="1">
    <source>
        <dbReference type="ARBA" id="ARBA00022692"/>
    </source>
</evidence>
<keyword evidence="2 4" id="KW-1133">Transmembrane helix</keyword>
<evidence type="ECO:0000256" key="2">
    <source>
        <dbReference type="ARBA" id="ARBA00022989"/>
    </source>
</evidence>
<feature type="transmembrane region" description="Helical" evidence="4">
    <location>
        <begin position="413"/>
        <end position="435"/>
    </location>
</feature>
<evidence type="ECO:0000313" key="5">
    <source>
        <dbReference type="EMBL" id="KAB1085355.1"/>
    </source>
</evidence>
<feature type="transmembrane region" description="Helical" evidence="4">
    <location>
        <begin position="328"/>
        <end position="348"/>
    </location>
</feature>
<proteinExistence type="predicted"/>
<evidence type="ECO:0000256" key="4">
    <source>
        <dbReference type="SAM" id="Phobius"/>
    </source>
</evidence>
<dbReference type="Gene3D" id="1.20.1250.20">
    <property type="entry name" value="MFS general substrate transporter like domains"/>
    <property type="match status" value="1"/>
</dbReference>
<reference evidence="5 6" key="1">
    <citation type="submission" date="2019-09" db="EMBL/GenBank/DDBJ databases">
        <title>Genome sequencing of Ng87 strain.</title>
        <authorList>
            <person name="Karasev E.S."/>
            <person name="Andronov E."/>
        </authorList>
    </citation>
    <scope>NUCLEOTIDE SEQUENCE [LARGE SCALE GENOMIC DNA]</scope>
    <source>
        <strain evidence="5 6">Ng87</strain>
    </source>
</reference>
<feature type="transmembrane region" description="Helical" evidence="4">
    <location>
        <begin position="195"/>
        <end position="214"/>
    </location>
</feature>
<feature type="transmembrane region" description="Helical" evidence="4">
    <location>
        <begin position="69"/>
        <end position="91"/>
    </location>
</feature>